<dbReference type="AlphaFoldDB" id="A0A0R2I866"/>
<dbReference type="PANTHER" id="PTHR43420">
    <property type="entry name" value="ACETYLTRANSFERASE"/>
    <property type="match status" value="1"/>
</dbReference>
<sequence length="141" mass="16127">MEIKQVDYTQNSQQLLKKLDDYTKVKVPDLTGYESQKISFSIEEAGEVLGGIVGEIHWNYLRIELFYVAENTRGKGVGKQLLEHVEQLAKEAKCQLIVLETMSFNAPGFYLKNGYQEIGKIEEHPLPAEAHYFMMKRIAVS</sequence>
<dbReference type="PROSITE" id="PS51186">
    <property type="entry name" value="GNAT"/>
    <property type="match status" value="1"/>
</dbReference>
<evidence type="ECO:0000313" key="4">
    <source>
        <dbReference type="EMBL" id="KRN58042.1"/>
    </source>
</evidence>
<dbReference type="Gene3D" id="3.40.630.30">
    <property type="match status" value="1"/>
</dbReference>
<reference evidence="4 5" key="1">
    <citation type="journal article" date="2015" name="Genome Announc.">
        <title>Expanding the biotechnology potential of lactobacilli through comparative genomics of 213 strains and associated genera.</title>
        <authorList>
            <person name="Sun Z."/>
            <person name="Harris H.M."/>
            <person name="McCann A."/>
            <person name="Guo C."/>
            <person name="Argimon S."/>
            <person name="Zhang W."/>
            <person name="Yang X."/>
            <person name="Jeffery I.B."/>
            <person name="Cooney J.C."/>
            <person name="Kagawa T.F."/>
            <person name="Liu W."/>
            <person name="Song Y."/>
            <person name="Salvetti E."/>
            <person name="Wrobel A."/>
            <person name="Rasinkangas P."/>
            <person name="Parkhill J."/>
            <person name="Rea M.C."/>
            <person name="O'Sullivan O."/>
            <person name="Ritari J."/>
            <person name="Douillard F.P."/>
            <person name="Paul Ross R."/>
            <person name="Yang R."/>
            <person name="Briner A.E."/>
            <person name="Felis G.E."/>
            <person name="de Vos W.M."/>
            <person name="Barrangou R."/>
            <person name="Klaenhammer T.R."/>
            <person name="Caufield P.W."/>
            <person name="Cui Y."/>
            <person name="Zhang H."/>
            <person name="O'Toole P.W."/>
        </authorList>
    </citation>
    <scope>NUCLEOTIDE SEQUENCE [LARGE SCALE GENOMIC DNA]</scope>
    <source>
        <strain evidence="4 5">DSM 20623</strain>
    </source>
</reference>
<keyword evidence="2" id="KW-0012">Acyltransferase</keyword>
<evidence type="ECO:0000313" key="5">
    <source>
        <dbReference type="Proteomes" id="UP000051658"/>
    </source>
</evidence>
<evidence type="ECO:0000256" key="2">
    <source>
        <dbReference type="ARBA" id="ARBA00023315"/>
    </source>
</evidence>
<organism evidence="4 5">
    <name type="scientific">Carnobacterium divergens DSM 20623</name>
    <dbReference type="NCBI Taxonomy" id="1449336"/>
    <lineage>
        <taxon>Bacteria</taxon>
        <taxon>Bacillati</taxon>
        <taxon>Bacillota</taxon>
        <taxon>Bacilli</taxon>
        <taxon>Lactobacillales</taxon>
        <taxon>Carnobacteriaceae</taxon>
        <taxon>Carnobacterium</taxon>
    </lineage>
</organism>
<gene>
    <name evidence="4" type="ORF">IV74_GL001301</name>
</gene>
<dbReference type="SUPFAM" id="SSF55729">
    <property type="entry name" value="Acyl-CoA N-acyltransferases (Nat)"/>
    <property type="match status" value="1"/>
</dbReference>
<accession>A0A0R2I866</accession>
<name>A0A0R2I866_CARDV</name>
<dbReference type="InterPro" id="IPR000182">
    <property type="entry name" value="GNAT_dom"/>
</dbReference>
<dbReference type="CDD" id="cd04301">
    <property type="entry name" value="NAT_SF"/>
    <property type="match status" value="1"/>
</dbReference>
<evidence type="ECO:0000256" key="1">
    <source>
        <dbReference type="ARBA" id="ARBA00022679"/>
    </source>
</evidence>
<dbReference type="EMBL" id="JQBS01000001">
    <property type="protein sequence ID" value="KRN58042.1"/>
    <property type="molecule type" value="Genomic_DNA"/>
</dbReference>
<dbReference type="eggNOG" id="COG0456">
    <property type="taxonomic scope" value="Bacteria"/>
</dbReference>
<evidence type="ECO:0000259" key="3">
    <source>
        <dbReference type="PROSITE" id="PS51186"/>
    </source>
</evidence>
<comment type="caution">
    <text evidence="4">The sequence shown here is derived from an EMBL/GenBank/DDBJ whole genome shotgun (WGS) entry which is preliminary data.</text>
</comment>
<keyword evidence="1" id="KW-0808">Transferase</keyword>
<dbReference type="PATRIC" id="fig|1449336.4.peg.1327"/>
<dbReference type="InterPro" id="IPR016181">
    <property type="entry name" value="Acyl_CoA_acyltransferase"/>
</dbReference>
<dbReference type="RefSeq" id="WP_034568171.1">
    <property type="nucleotide sequence ID" value="NZ_JQBS01000001.1"/>
</dbReference>
<feature type="domain" description="N-acetyltransferase" evidence="3">
    <location>
        <begin position="1"/>
        <end position="139"/>
    </location>
</feature>
<keyword evidence="5" id="KW-1185">Reference proteome</keyword>
<dbReference type="Proteomes" id="UP000051658">
    <property type="component" value="Unassembled WGS sequence"/>
</dbReference>
<protein>
    <recommendedName>
        <fullName evidence="3">N-acetyltransferase domain-containing protein</fullName>
    </recommendedName>
</protein>
<dbReference type="GeneID" id="89589799"/>
<dbReference type="GO" id="GO:0016747">
    <property type="term" value="F:acyltransferase activity, transferring groups other than amino-acyl groups"/>
    <property type="evidence" value="ECO:0007669"/>
    <property type="project" value="InterPro"/>
</dbReference>
<proteinExistence type="predicted"/>
<dbReference type="Pfam" id="PF00583">
    <property type="entry name" value="Acetyltransf_1"/>
    <property type="match status" value="1"/>
</dbReference>
<dbReference type="PANTHER" id="PTHR43420:SF47">
    <property type="entry name" value="N-ACETYLTRANSFERASE DOMAIN-CONTAINING PROTEIN"/>
    <property type="match status" value="1"/>
</dbReference>
<dbReference type="InterPro" id="IPR050680">
    <property type="entry name" value="YpeA/RimI_acetyltransf"/>
</dbReference>